<evidence type="ECO:0000259" key="3">
    <source>
        <dbReference type="PROSITE" id="PS50303"/>
    </source>
</evidence>
<name>A0ABQ0DQT0_9EUKA</name>
<feature type="domain" description="PUM-HD" evidence="3">
    <location>
        <begin position="136"/>
        <end position="482"/>
    </location>
</feature>
<dbReference type="Proteomes" id="UP001628156">
    <property type="component" value="Unassembled WGS sequence"/>
</dbReference>
<dbReference type="SMART" id="SM00025">
    <property type="entry name" value="Pumilio"/>
    <property type="match status" value="8"/>
</dbReference>
<dbReference type="CDD" id="cd07920">
    <property type="entry name" value="Pumilio"/>
    <property type="match status" value="1"/>
</dbReference>
<dbReference type="PANTHER" id="PTHR12537">
    <property type="entry name" value="RNA BINDING PROTEIN PUMILIO-RELATED"/>
    <property type="match status" value="1"/>
</dbReference>
<protein>
    <recommendedName>
        <fullName evidence="3">PUM-HD domain-containing protein</fullName>
    </recommendedName>
</protein>
<dbReference type="Gene3D" id="1.25.10.10">
    <property type="entry name" value="Leucine-rich Repeat Variant"/>
    <property type="match status" value="1"/>
</dbReference>
<reference evidence="4 5" key="1">
    <citation type="journal article" date="2019" name="PLoS Negl. Trop. Dis.">
        <title>Whole genome sequencing of Entamoeba nuttalli reveals mammalian host-related molecular signatures and a novel octapeptide-repeat surface protein.</title>
        <authorList>
            <person name="Tanaka M."/>
            <person name="Makiuchi T."/>
            <person name="Komiyama T."/>
            <person name="Shiina T."/>
            <person name="Osaki K."/>
            <person name="Tachibana H."/>
        </authorList>
    </citation>
    <scope>NUCLEOTIDE SEQUENCE [LARGE SCALE GENOMIC DNA]</scope>
    <source>
        <strain evidence="4 5">P19-061405</strain>
    </source>
</reference>
<feature type="repeat" description="Pumilio" evidence="2">
    <location>
        <begin position="415"/>
        <end position="455"/>
    </location>
</feature>
<evidence type="ECO:0000313" key="4">
    <source>
        <dbReference type="EMBL" id="GAB1225199.1"/>
    </source>
</evidence>
<dbReference type="PROSITE" id="PS50302">
    <property type="entry name" value="PUM"/>
    <property type="match status" value="7"/>
</dbReference>
<feature type="repeat" description="Pumilio" evidence="2">
    <location>
        <begin position="307"/>
        <end position="342"/>
    </location>
</feature>
<feature type="repeat" description="Pumilio" evidence="2">
    <location>
        <begin position="343"/>
        <end position="378"/>
    </location>
</feature>
<feature type="repeat" description="Pumilio" evidence="2">
    <location>
        <begin position="271"/>
        <end position="306"/>
    </location>
</feature>
<feature type="repeat" description="Pumilio" evidence="2">
    <location>
        <begin position="235"/>
        <end position="270"/>
    </location>
</feature>
<dbReference type="PANTHER" id="PTHR12537:SF12">
    <property type="entry name" value="MATERNAL PROTEIN PUMILIO"/>
    <property type="match status" value="1"/>
</dbReference>
<keyword evidence="5" id="KW-1185">Reference proteome</keyword>
<organism evidence="4 5">
    <name type="scientific">Entamoeba nuttalli</name>
    <dbReference type="NCBI Taxonomy" id="412467"/>
    <lineage>
        <taxon>Eukaryota</taxon>
        <taxon>Amoebozoa</taxon>
        <taxon>Evosea</taxon>
        <taxon>Archamoebae</taxon>
        <taxon>Mastigamoebida</taxon>
        <taxon>Entamoebidae</taxon>
        <taxon>Entamoeba</taxon>
    </lineage>
</organism>
<dbReference type="Pfam" id="PF00806">
    <property type="entry name" value="PUF"/>
    <property type="match status" value="8"/>
</dbReference>
<dbReference type="InterPro" id="IPR016024">
    <property type="entry name" value="ARM-type_fold"/>
</dbReference>
<sequence>MQQSTNSLLSRLLDDEDDFGKDGLDSSLYFGMPGDEIDAPGNDALNGKPEDIGNHFERAFSVPMQNDFLAPFITPESASYSFLTQSFDQWNNSPSIKAINSPSTKTTTIPIESHSPGVCNLRASPRVQTLINTPPAYKKPIPNIQGKYYKSPKQSNILSTVMPKSHTVADLCKDQQGSRRIQQFLDTAQPNEIEELFEFIIKDSFELMTDLFGNYVIQKLIEYGTIEHKHQFMEMIKGHVVELSLHTYGCRVIQKACEFISGEELGIIAEEIKGHIVEFVEDQNGNHVIQKFIEFMPSTYSSLIANEINGYIISFSKHAYGCRVVQKLIERKEPLIQNVITSELKNNIWDLAVNQYGNYVIQHLLENGNQQQHNLVISEMKGKFCEYSMKKYSSNVVEKCVHCCTSAQRDNFIDEICSKKDNEMLLKLMKDPYANYVIQTLVEVMDDDQRSKFIEQNILPNVSSLRRVSYSKHLLQRLNIQVES</sequence>
<gene>
    <name evidence="4" type="ORF">ENUP19_0246G0025</name>
</gene>
<evidence type="ECO:0000256" key="1">
    <source>
        <dbReference type="ARBA" id="ARBA00022737"/>
    </source>
</evidence>
<evidence type="ECO:0000256" key="2">
    <source>
        <dbReference type="PROSITE-ProRule" id="PRU00317"/>
    </source>
</evidence>
<dbReference type="InterPro" id="IPR011989">
    <property type="entry name" value="ARM-like"/>
</dbReference>
<dbReference type="InterPro" id="IPR033133">
    <property type="entry name" value="PUM-HD"/>
</dbReference>
<proteinExistence type="predicted"/>
<dbReference type="PROSITE" id="PS50303">
    <property type="entry name" value="PUM_HD"/>
    <property type="match status" value="1"/>
</dbReference>
<dbReference type="InterPro" id="IPR033712">
    <property type="entry name" value="Pumilio_RNA-bd"/>
</dbReference>
<keyword evidence="1" id="KW-0677">Repeat</keyword>
<feature type="repeat" description="Pumilio" evidence="2">
    <location>
        <begin position="379"/>
        <end position="414"/>
    </location>
</feature>
<dbReference type="InterPro" id="IPR001313">
    <property type="entry name" value="Pumilio_RNA-bd_rpt"/>
</dbReference>
<dbReference type="SUPFAM" id="SSF48371">
    <property type="entry name" value="ARM repeat"/>
    <property type="match status" value="1"/>
</dbReference>
<evidence type="ECO:0000313" key="5">
    <source>
        <dbReference type="Proteomes" id="UP001628156"/>
    </source>
</evidence>
<comment type="caution">
    <text evidence="4">The sequence shown here is derived from an EMBL/GenBank/DDBJ whole genome shotgun (WGS) entry which is preliminary data.</text>
</comment>
<feature type="repeat" description="Pumilio" evidence="2">
    <location>
        <begin position="198"/>
        <end position="234"/>
    </location>
</feature>
<dbReference type="EMBL" id="BAAFRS010000246">
    <property type="protein sequence ID" value="GAB1225199.1"/>
    <property type="molecule type" value="Genomic_DNA"/>
</dbReference>
<accession>A0ABQ0DQT0</accession>